<evidence type="ECO:0000313" key="4">
    <source>
        <dbReference type="Proteomes" id="UP000799438"/>
    </source>
</evidence>
<dbReference type="InterPro" id="IPR056632">
    <property type="entry name" value="DUF7730"/>
</dbReference>
<organism evidence="3 4">
    <name type="scientific">Aplosporella prunicola CBS 121167</name>
    <dbReference type="NCBI Taxonomy" id="1176127"/>
    <lineage>
        <taxon>Eukaryota</taxon>
        <taxon>Fungi</taxon>
        <taxon>Dikarya</taxon>
        <taxon>Ascomycota</taxon>
        <taxon>Pezizomycotina</taxon>
        <taxon>Dothideomycetes</taxon>
        <taxon>Dothideomycetes incertae sedis</taxon>
        <taxon>Botryosphaeriales</taxon>
        <taxon>Aplosporellaceae</taxon>
        <taxon>Aplosporella</taxon>
    </lineage>
</organism>
<proteinExistence type="predicted"/>
<gene>
    <name evidence="3" type="ORF">K452DRAFT_299629</name>
</gene>
<dbReference type="OrthoDB" id="62952at2759"/>
<feature type="compositionally biased region" description="Polar residues" evidence="1">
    <location>
        <begin position="1"/>
        <end position="11"/>
    </location>
</feature>
<dbReference type="InterPro" id="IPR038883">
    <property type="entry name" value="AN11006-like"/>
</dbReference>
<evidence type="ECO:0000313" key="3">
    <source>
        <dbReference type="EMBL" id="KAF2140254.1"/>
    </source>
</evidence>
<protein>
    <recommendedName>
        <fullName evidence="2">DUF7730 domain-containing protein</fullName>
    </recommendedName>
</protein>
<evidence type="ECO:0000259" key="2">
    <source>
        <dbReference type="Pfam" id="PF24864"/>
    </source>
</evidence>
<dbReference type="AlphaFoldDB" id="A0A6A6BAH9"/>
<dbReference type="EMBL" id="ML995490">
    <property type="protein sequence ID" value="KAF2140254.1"/>
    <property type="molecule type" value="Genomic_DNA"/>
</dbReference>
<feature type="region of interest" description="Disordered" evidence="1">
    <location>
        <begin position="1"/>
        <end position="39"/>
    </location>
</feature>
<keyword evidence="4" id="KW-1185">Reference proteome</keyword>
<dbReference type="RefSeq" id="XP_033395967.1">
    <property type="nucleotide sequence ID" value="XM_033542249.1"/>
</dbReference>
<reference evidence="3" key="1">
    <citation type="journal article" date="2020" name="Stud. Mycol.">
        <title>101 Dothideomycetes genomes: a test case for predicting lifestyles and emergence of pathogens.</title>
        <authorList>
            <person name="Haridas S."/>
            <person name="Albert R."/>
            <person name="Binder M."/>
            <person name="Bloem J."/>
            <person name="Labutti K."/>
            <person name="Salamov A."/>
            <person name="Andreopoulos B."/>
            <person name="Baker S."/>
            <person name="Barry K."/>
            <person name="Bills G."/>
            <person name="Bluhm B."/>
            <person name="Cannon C."/>
            <person name="Castanera R."/>
            <person name="Culley D."/>
            <person name="Daum C."/>
            <person name="Ezra D."/>
            <person name="Gonzalez J."/>
            <person name="Henrissat B."/>
            <person name="Kuo A."/>
            <person name="Liang C."/>
            <person name="Lipzen A."/>
            <person name="Lutzoni F."/>
            <person name="Magnuson J."/>
            <person name="Mondo S."/>
            <person name="Nolan M."/>
            <person name="Ohm R."/>
            <person name="Pangilinan J."/>
            <person name="Park H.-J."/>
            <person name="Ramirez L."/>
            <person name="Alfaro M."/>
            <person name="Sun H."/>
            <person name="Tritt A."/>
            <person name="Yoshinaga Y."/>
            <person name="Zwiers L.-H."/>
            <person name="Turgeon B."/>
            <person name="Goodwin S."/>
            <person name="Spatafora J."/>
            <person name="Crous P."/>
            <person name="Grigoriev I."/>
        </authorList>
    </citation>
    <scope>NUCLEOTIDE SEQUENCE</scope>
    <source>
        <strain evidence="3">CBS 121167</strain>
    </source>
</reference>
<evidence type="ECO:0000256" key="1">
    <source>
        <dbReference type="SAM" id="MobiDB-lite"/>
    </source>
</evidence>
<dbReference type="Proteomes" id="UP000799438">
    <property type="component" value="Unassembled WGS sequence"/>
</dbReference>
<dbReference type="GeneID" id="54299746"/>
<feature type="compositionally biased region" description="Basic residues" evidence="1">
    <location>
        <begin position="13"/>
        <end position="30"/>
    </location>
</feature>
<sequence length="270" mass="31219">MPSQRKPTTAQAVRKHKGSSKEKIRKKSSGHQKMGTIKSKHKAQKPFPFFKLAAELRNEIYHLALTTDELNFEGHTDKKTKVQSVQLGLWRYKSFKLLSVNLVATCKTAYHEAAPLLYSKNRFIFDTSQTLLMFLMRIRDHHPHIMPWIEYLGIRTVSQSAATQSYRHAVFMALVGFSNLKCVQFNIKHIESHGLRKFFRDSHTWITYLSECKGSVRAGIEVISVYPPWTWTFVWGAPTEKQKQLEADKKEVDDTVLHAKLEKSFVKALK</sequence>
<dbReference type="PANTHER" id="PTHR42085:SF2">
    <property type="entry name" value="F-BOX DOMAIN-CONTAINING PROTEIN"/>
    <property type="match status" value="1"/>
</dbReference>
<dbReference type="Pfam" id="PF24864">
    <property type="entry name" value="DUF7730"/>
    <property type="match status" value="1"/>
</dbReference>
<dbReference type="PANTHER" id="PTHR42085">
    <property type="entry name" value="F-BOX DOMAIN-CONTAINING PROTEIN"/>
    <property type="match status" value="1"/>
</dbReference>
<accession>A0A6A6BAH9</accession>
<name>A0A6A6BAH9_9PEZI</name>
<feature type="domain" description="DUF7730" evidence="2">
    <location>
        <begin position="62"/>
        <end position="141"/>
    </location>
</feature>